<dbReference type="SUPFAM" id="SSF75471">
    <property type="entry name" value="YhbY-like"/>
    <property type="match status" value="1"/>
</dbReference>
<reference evidence="4 5" key="1">
    <citation type="journal article" date="2018" name="Parasitology">
        <title>The reduced genome of Candidatus Kinetoplastibacterium sorsogonicusi, the endosymbiont of Kentomonas sorsogonicus (Trypanosomatidae): loss of the haem-synthesis pathway.</title>
        <authorList>
            <person name="Silva F.M."/>
            <person name="Kostygov A.Y."/>
            <person name="Spodareva V.V."/>
            <person name="Butenko A."/>
            <person name="Tossou R."/>
            <person name="Lukes J."/>
            <person name="Yurchenko V."/>
            <person name="Alves J.M.P."/>
        </authorList>
    </citation>
    <scope>NUCLEOTIDE SEQUENCE [LARGE SCALE GENOMIC DNA]</scope>
    <source>
        <strain evidence="4 5">MF-08</strain>
    </source>
</reference>
<evidence type="ECO:0000313" key="4">
    <source>
        <dbReference type="EMBL" id="AWD32281.1"/>
    </source>
</evidence>
<accession>A0A3Q8ER35</accession>
<gene>
    <name evidence="4" type="ORF">CKSOR_00146</name>
</gene>
<dbReference type="OrthoDB" id="9797519at2"/>
<dbReference type="PANTHER" id="PTHR40065:SF3">
    <property type="entry name" value="RNA-BINDING PROTEIN YHBY"/>
    <property type="match status" value="1"/>
</dbReference>
<dbReference type="Pfam" id="PF01985">
    <property type="entry name" value="CRS1_YhbY"/>
    <property type="match status" value="1"/>
</dbReference>
<organism evidence="4 5">
    <name type="scientific">Candidatus Kinetoplastidibacterium kentomonadis</name>
    <dbReference type="NCBI Taxonomy" id="1576550"/>
    <lineage>
        <taxon>Bacteria</taxon>
        <taxon>Pseudomonadati</taxon>
        <taxon>Pseudomonadota</taxon>
        <taxon>Betaproteobacteria</taxon>
        <taxon>Candidatus Kinetoplastidibacterium</taxon>
    </lineage>
</organism>
<dbReference type="InterPro" id="IPR035920">
    <property type="entry name" value="YhbY-like_sf"/>
</dbReference>
<name>A0A3Q8ER35_9PROT</name>
<evidence type="ECO:0000256" key="1">
    <source>
        <dbReference type="ARBA" id="ARBA00022884"/>
    </source>
</evidence>
<evidence type="ECO:0000313" key="5">
    <source>
        <dbReference type="Proteomes" id="UP000266796"/>
    </source>
</evidence>
<proteinExistence type="predicted"/>
<evidence type="ECO:0000259" key="3">
    <source>
        <dbReference type="PROSITE" id="PS51295"/>
    </source>
</evidence>
<dbReference type="GO" id="GO:0003723">
    <property type="term" value="F:RNA binding"/>
    <property type="evidence" value="ECO:0007669"/>
    <property type="project" value="UniProtKB-UniRule"/>
</dbReference>
<dbReference type="SMART" id="SM01103">
    <property type="entry name" value="CRS1_YhbY"/>
    <property type="match status" value="1"/>
</dbReference>
<dbReference type="InterPro" id="IPR001890">
    <property type="entry name" value="RNA-binding_CRM"/>
</dbReference>
<dbReference type="PANTHER" id="PTHR40065">
    <property type="entry name" value="RNA-BINDING PROTEIN YHBY"/>
    <property type="match status" value="1"/>
</dbReference>
<feature type="domain" description="CRM" evidence="3">
    <location>
        <begin position="4"/>
        <end position="94"/>
    </location>
</feature>
<dbReference type="EMBL" id="CP025628">
    <property type="protein sequence ID" value="AWD32281.1"/>
    <property type="molecule type" value="Genomic_DNA"/>
</dbReference>
<sequence length="94" mass="10687">MDININNSKQKNQLKSKSQKLKPVVIIGIKGLTTEVIKEIDVALSAHNIIKIRFLEKNKNTYKIIISEICNHLSCSHVYSIGNIVILYRKPKIS</sequence>
<dbReference type="RefSeq" id="WP_108673703.1">
    <property type="nucleotide sequence ID" value="NZ_CP025628.1"/>
</dbReference>
<dbReference type="Gene3D" id="3.30.110.60">
    <property type="entry name" value="YhbY-like"/>
    <property type="match status" value="1"/>
</dbReference>
<evidence type="ECO:0000256" key="2">
    <source>
        <dbReference type="PROSITE-ProRule" id="PRU00626"/>
    </source>
</evidence>
<dbReference type="InterPro" id="IPR051925">
    <property type="entry name" value="RNA-binding_domain"/>
</dbReference>
<dbReference type="Proteomes" id="UP000266796">
    <property type="component" value="Chromosome"/>
</dbReference>
<dbReference type="AlphaFoldDB" id="A0A3Q8ER35"/>
<keyword evidence="1 2" id="KW-0694">RNA-binding</keyword>
<dbReference type="KEGG" id="kso:CKSOR_00146"/>
<keyword evidence="5" id="KW-1185">Reference proteome</keyword>
<dbReference type="PROSITE" id="PS51295">
    <property type="entry name" value="CRM"/>
    <property type="match status" value="1"/>
</dbReference>
<protein>
    <submittedName>
        <fullName evidence="4">RNA-binding protein</fullName>
    </submittedName>
</protein>